<reference evidence="15 16" key="1">
    <citation type="submission" date="2016-02" db="EMBL/GenBank/DDBJ databases">
        <title>Genome sequence of Clostridium thermobutyricum DSM 4928.</title>
        <authorList>
            <person name="Poehlein A."/>
            <person name="Daniel R."/>
        </authorList>
    </citation>
    <scope>NUCLEOTIDE SEQUENCE [LARGE SCALE GENOMIC DNA]</scope>
    <source>
        <strain evidence="15 16">DSM 4928</strain>
    </source>
</reference>
<evidence type="ECO:0000259" key="14">
    <source>
        <dbReference type="PROSITE" id="PS50109"/>
    </source>
</evidence>
<protein>
    <recommendedName>
        <fullName evidence="3">histidine kinase</fullName>
        <ecNumber evidence="3">2.7.13.3</ecNumber>
    </recommendedName>
</protein>
<comment type="catalytic activity">
    <reaction evidence="1">
        <text>ATP + protein L-histidine = ADP + protein N-phospho-L-histidine.</text>
        <dbReference type="EC" id="2.7.13.3"/>
    </reaction>
</comment>
<evidence type="ECO:0000256" key="5">
    <source>
        <dbReference type="ARBA" id="ARBA00022553"/>
    </source>
</evidence>
<dbReference type="InterPro" id="IPR050398">
    <property type="entry name" value="HssS/ArlS-like"/>
</dbReference>
<keyword evidence="10" id="KW-0067">ATP-binding</keyword>
<dbReference type="GO" id="GO:0000155">
    <property type="term" value="F:phosphorelay sensor kinase activity"/>
    <property type="evidence" value="ECO:0007669"/>
    <property type="project" value="InterPro"/>
</dbReference>
<dbReference type="Pfam" id="PF00512">
    <property type="entry name" value="HisKA"/>
    <property type="match status" value="1"/>
</dbReference>
<keyword evidence="11" id="KW-1133">Transmembrane helix</keyword>
<keyword evidence="12" id="KW-0902">Two-component regulatory system</keyword>
<dbReference type="InterPro" id="IPR003661">
    <property type="entry name" value="HisK_dim/P_dom"/>
</dbReference>
<dbReference type="SMART" id="SM00388">
    <property type="entry name" value="HisKA"/>
    <property type="match status" value="1"/>
</dbReference>
<comment type="subcellular location">
    <subcellularLocation>
        <location evidence="2">Cell membrane</location>
        <topology evidence="2">Multi-pass membrane protein</topology>
    </subcellularLocation>
</comment>
<sequence>MKGDELFKLTIKLKKMSKSFKVKHRRLKNKEFISNMQEDIKTPLTLIKSYTTSIKEGLEGGTFENIIAEEMDNTSKILENFIDLSKIQISETKKELFYIGEFLDRVLEKLKSQIESNGLTLIKNYNGLEDEAVLADKGQLEICVHNIILNSIKYDNDNYIKIELNKIKDKTILSVKERCKNLSEIDLLKHSWKRFNIFEKIKTKYSSKSDMELAIVKEILKKNKLEYGISLNNKEVEFYIEF</sequence>
<evidence type="ECO:0000256" key="1">
    <source>
        <dbReference type="ARBA" id="ARBA00000085"/>
    </source>
</evidence>
<dbReference type="PANTHER" id="PTHR45528">
    <property type="entry name" value="SENSOR HISTIDINE KINASE CPXA"/>
    <property type="match status" value="1"/>
</dbReference>
<name>A0A1V4T0R3_9CLOT</name>
<evidence type="ECO:0000256" key="10">
    <source>
        <dbReference type="ARBA" id="ARBA00022840"/>
    </source>
</evidence>
<dbReference type="SUPFAM" id="SSF55874">
    <property type="entry name" value="ATPase domain of HSP90 chaperone/DNA topoisomerase II/histidine kinase"/>
    <property type="match status" value="1"/>
</dbReference>
<keyword evidence="7" id="KW-0812">Transmembrane</keyword>
<keyword evidence="9 15" id="KW-0418">Kinase</keyword>
<accession>A0A1V4T0R3</accession>
<evidence type="ECO:0000256" key="8">
    <source>
        <dbReference type="ARBA" id="ARBA00022741"/>
    </source>
</evidence>
<dbReference type="Gene3D" id="1.10.287.130">
    <property type="match status" value="1"/>
</dbReference>
<evidence type="ECO:0000256" key="11">
    <source>
        <dbReference type="ARBA" id="ARBA00022989"/>
    </source>
</evidence>
<keyword evidence="5" id="KW-0597">Phosphoprotein</keyword>
<keyword evidence="8" id="KW-0547">Nucleotide-binding</keyword>
<proteinExistence type="predicted"/>
<dbReference type="Gene3D" id="3.30.565.10">
    <property type="entry name" value="Histidine kinase-like ATPase, C-terminal domain"/>
    <property type="match status" value="1"/>
</dbReference>
<dbReference type="GO" id="GO:0005886">
    <property type="term" value="C:plasma membrane"/>
    <property type="evidence" value="ECO:0007669"/>
    <property type="project" value="UniProtKB-SubCell"/>
</dbReference>
<dbReference type="InterPro" id="IPR036097">
    <property type="entry name" value="HisK_dim/P_sf"/>
</dbReference>
<evidence type="ECO:0000256" key="9">
    <source>
        <dbReference type="ARBA" id="ARBA00022777"/>
    </source>
</evidence>
<dbReference type="Proteomes" id="UP000191448">
    <property type="component" value="Unassembled WGS sequence"/>
</dbReference>
<keyword evidence="4" id="KW-1003">Cell membrane</keyword>
<organism evidence="15 16">
    <name type="scientific">Clostridium thermobutyricum DSM 4928</name>
    <dbReference type="NCBI Taxonomy" id="1121339"/>
    <lineage>
        <taxon>Bacteria</taxon>
        <taxon>Bacillati</taxon>
        <taxon>Bacillota</taxon>
        <taxon>Clostridia</taxon>
        <taxon>Eubacteriales</taxon>
        <taxon>Clostridiaceae</taxon>
        <taxon>Clostridium</taxon>
    </lineage>
</organism>
<dbReference type="AlphaFoldDB" id="A0A1V4T0R3"/>
<gene>
    <name evidence="15" type="primary">yycG_1</name>
    <name evidence="15" type="ORF">CLTHE_02910</name>
</gene>
<dbReference type="PANTHER" id="PTHR45528:SF1">
    <property type="entry name" value="SENSOR HISTIDINE KINASE CPXA"/>
    <property type="match status" value="1"/>
</dbReference>
<dbReference type="GO" id="GO:0005524">
    <property type="term" value="F:ATP binding"/>
    <property type="evidence" value="ECO:0007669"/>
    <property type="project" value="UniProtKB-KW"/>
</dbReference>
<evidence type="ECO:0000256" key="6">
    <source>
        <dbReference type="ARBA" id="ARBA00022679"/>
    </source>
</evidence>
<evidence type="ECO:0000256" key="7">
    <source>
        <dbReference type="ARBA" id="ARBA00022692"/>
    </source>
</evidence>
<evidence type="ECO:0000256" key="3">
    <source>
        <dbReference type="ARBA" id="ARBA00012438"/>
    </source>
</evidence>
<evidence type="ECO:0000313" key="15">
    <source>
        <dbReference type="EMBL" id="OPX50434.1"/>
    </source>
</evidence>
<evidence type="ECO:0000313" key="16">
    <source>
        <dbReference type="Proteomes" id="UP000191448"/>
    </source>
</evidence>
<evidence type="ECO:0000256" key="13">
    <source>
        <dbReference type="ARBA" id="ARBA00023136"/>
    </source>
</evidence>
<dbReference type="InterPro" id="IPR036890">
    <property type="entry name" value="HATPase_C_sf"/>
</dbReference>
<dbReference type="CDD" id="cd00082">
    <property type="entry name" value="HisKA"/>
    <property type="match status" value="1"/>
</dbReference>
<dbReference type="PROSITE" id="PS50109">
    <property type="entry name" value="HIS_KIN"/>
    <property type="match status" value="1"/>
</dbReference>
<keyword evidence="6 15" id="KW-0808">Transferase</keyword>
<dbReference type="InterPro" id="IPR005467">
    <property type="entry name" value="His_kinase_dom"/>
</dbReference>
<dbReference type="SUPFAM" id="SSF47384">
    <property type="entry name" value="Homodimeric domain of signal transducing histidine kinase"/>
    <property type="match status" value="1"/>
</dbReference>
<evidence type="ECO:0000256" key="12">
    <source>
        <dbReference type="ARBA" id="ARBA00023012"/>
    </source>
</evidence>
<keyword evidence="13" id="KW-0472">Membrane</keyword>
<evidence type="ECO:0000256" key="4">
    <source>
        <dbReference type="ARBA" id="ARBA00022475"/>
    </source>
</evidence>
<feature type="domain" description="Histidine kinase" evidence="14">
    <location>
        <begin position="35"/>
        <end position="242"/>
    </location>
</feature>
<comment type="caution">
    <text evidence="15">The sequence shown here is derived from an EMBL/GenBank/DDBJ whole genome shotgun (WGS) entry which is preliminary data.</text>
</comment>
<evidence type="ECO:0000256" key="2">
    <source>
        <dbReference type="ARBA" id="ARBA00004651"/>
    </source>
</evidence>
<dbReference type="EC" id="2.7.13.3" evidence="3"/>
<dbReference type="EMBL" id="LTAY01000015">
    <property type="protein sequence ID" value="OPX50434.1"/>
    <property type="molecule type" value="Genomic_DNA"/>
</dbReference>